<dbReference type="InterPro" id="IPR047111">
    <property type="entry name" value="YbaP-like"/>
</dbReference>
<gene>
    <name evidence="1" type="ORF">O4H49_03395</name>
</gene>
<dbReference type="CDD" id="cd14789">
    <property type="entry name" value="Tiki"/>
    <property type="match status" value="1"/>
</dbReference>
<reference evidence="1" key="1">
    <citation type="submission" date="2022-12" db="EMBL/GenBank/DDBJ databases">
        <title>Bacterial isolates from different developmental stages of Nematostella vectensis.</title>
        <authorList>
            <person name="Fraune S."/>
        </authorList>
    </citation>
    <scope>NUCLEOTIDE SEQUENCE</scope>
    <source>
        <strain evidence="1">G21630-S1</strain>
    </source>
</reference>
<dbReference type="InterPro" id="IPR002816">
    <property type="entry name" value="TraB/PrgY/GumN_fam"/>
</dbReference>
<protein>
    <submittedName>
        <fullName evidence="1">TraB/GumN family protein</fullName>
    </submittedName>
</protein>
<dbReference type="Pfam" id="PF01963">
    <property type="entry name" value="TraB_PrgY_gumN"/>
    <property type="match status" value="1"/>
</dbReference>
<name>A0ABT4LIJ0_9PROT</name>
<accession>A0ABT4LIJ0</accession>
<sequence length="323" mass="35487">MFPTVAFFPVKASAARRIQHLFRPLLVLLLGAGLASGIFLANLPTATATEAPTPGPALWKVSDADSEIWIFGTIHVLPPEVKWRSPVVQQAFAAADSLYIEAPVGDATPENMQPLIQRYGINHSGRPFADDLSPEARSRYQQVLQFLKLPPETMDNFAPFRPWLAGITLVGIQMQQRGYDPEAGVDRILLAEAKSRGLQLGYFESLEQQLALFGDIPPDEELAMFEELLGQILEEPTLVEDMIAAWKAGDIATLSQLLNDSFGEDERTKTALLYDRNKDWAGQISQILAGSGKTFIAVGAGHLGGERSLQWYLGELGINAMRQ</sequence>
<comment type="caution">
    <text evidence="1">The sequence shown here is derived from an EMBL/GenBank/DDBJ whole genome shotgun (WGS) entry which is preliminary data.</text>
</comment>
<proteinExistence type="predicted"/>
<dbReference type="RefSeq" id="WP_269422004.1">
    <property type="nucleotide sequence ID" value="NZ_JAPWGY010000001.1"/>
</dbReference>
<dbReference type="PANTHER" id="PTHR40590:SF1">
    <property type="entry name" value="CYTOPLASMIC PROTEIN"/>
    <property type="match status" value="1"/>
</dbReference>
<organism evidence="1 2">
    <name type="scientific">Kiloniella laminariae</name>
    <dbReference type="NCBI Taxonomy" id="454162"/>
    <lineage>
        <taxon>Bacteria</taxon>
        <taxon>Pseudomonadati</taxon>
        <taxon>Pseudomonadota</taxon>
        <taxon>Alphaproteobacteria</taxon>
        <taxon>Rhodospirillales</taxon>
        <taxon>Kiloniellaceae</taxon>
        <taxon>Kiloniella</taxon>
    </lineage>
</organism>
<dbReference type="PANTHER" id="PTHR40590">
    <property type="entry name" value="CYTOPLASMIC PROTEIN-RELATED"/>
    <property type="match status" value="1"/>
</dbReference>
<dbReference type="Proteomes" id="UP001069802">
    <property type="component" value="Unassembled WGS sequence"/>
</dbReference>
<evidence type="ECO:0000313" key="2">
    <source>
        <dbReference type="Proteomes" id="UP001069802"/>
    </source>
</evidence>
<keyword evidence="2" id="KW-1185">Reference proteome</keyword>
<evidence type="ECO:0000313" key="1">
    <source>
        <dbReference type="EMBL" id="MCZ4279807.1"/>
    </source>
</evidence>
<dbReference type="EMBL" id="JAPWGY010000001">
    <property type="protein sequence ID" value="MCZ4279807.1"/>
    <property type="molecule type" value="Genomic_DNA"/>
</dbReference>